<comment type="similarity">
    <text evidence="1">Belongs to the ATP-dependent AMP-binding enzyme family.</text>
</comment>
<dbReference type="Pfam" id="PF13193">
    <property type="entry name" value="AMP-binding_C"/>
    <property type="match status" value="1"/>
</dbReference>
<evidence type="ECO:0000259" key="4">
    <source>
        <dbReference type="Pfam" id="PF13193"/>
    </source>
</evidence>
<evidence type="ECO:0000313" key="5">
    <source>
        <dbReference type="EMBL" id="MCS5726710.1"/>
    </source>
</evidence>
<dbReference type="Gene3D" id="3.30.300.30">
    <property type="match status" value="1"/>
</dbReference>
<organism evidence="5 6">
    <name type="scientific">Herbiconiux oxytropis</name>
    <dbReference type="NCBI Taxonomy" id="2970915"/>
    <lineage>
        <taxon>Bacteria</taxon>
        <taxon>Bacillati</taxon>
        <taxon>Actinomycetota</taxon>
        <taxon>Actinomycetes</taxon>
        <taxon>Micrococcales</taxon>
        <taxon>Microbacteriaceae</taxon>
        <taxon>Herbiconiux</taxon>
    </lineage>
</organism>
<keyword evidence="6" id="KW-1185">Reference proteome</keyword>
<dbReference type="InterPro" id="IPR020845">
    <property type="entry name" value="AMP-binding_CS"/>
</dbReference>
<feature type="domain" description="AMP-binding enzyme C-terminal" evidence="4">
    <location>
        <begin position="430"/>
        <end position="505"/>
    </location>
</feature>
<protein>
    <submittedName>
        <fullName evidence="5">AMP-binding protein</fullName>
    </submittedName>
</protein>
<dbReference type="AlphaFoldDB" id="A0AA42BTR1"/>
<keyword evidence="2" id="KW-0436">Ligase</keyword>
<accession>A0AA42BTR1</accession>
<reference evidence="5" key="1">
    <citation type="submission" date="2022-08" db="EMBL/GenBank/DDBJ databases">
        <authorList>
            <person name="Deng Y."/>
            <person name="Han X.-F."/>
            <person name="Zhang Y.-Q."/>
        </authorList>
    </citation>
    <scope>NUCLEOTIDE SEQUENCE</scope>
    <source>
        <strain evidence="5">CPCC 203407</strain>
    </source>
</reference>
<evidence type="ECO:0000313" key="6">
    <source>
        <dbReference type="Proteomes" id="UP001165587"/>
    </source>
</evidence>
<dbReference type="RefSeq" id="WP_259529409.1">
    <property type="nucleotide sequence ID" value="NZ_JANLCK010000006.1"/>
</dbReference>
<dbReference type="InterPro" id="IPR042099">
    <property type="entry name" value="ANL_N_sf"/>
</dbReference>
<dbReference type="EMBL" id="JANLCK010000006">
    <property type="protein sequence ID" value="MCS5726710.1"/>
    <property type="molecule type" value="Genomic_DNA"/>
</dbReference>
<dbReference type="InterPro" id="IPR000873">
    <property type="entry name" value="AMP-dep_synth/lig_dom"/>
</dbReference>
<dbReference type="SUPFAM" id="SSF56801">
    <property type="entry name" value="Acetyl-CoA synthetase-like"/>
    <property type="match status" value="1"/>
</dbReference>
<dbReference type="GO" id="GO:0006631">
    <property type="term" value="P:fatty acid metabolic process"/>
    <property type="evidence" value="ECO:0007669"/>
    <property type="project" value="TreeGrafter"/>
</dbReference>
<sequence>MTRIPQLDRPLADCTIPAMLQRRADEMPDDLLLRSGSESRTGAEQLRVVRGFGGVLADAGVGVGDRVAMLSGNRLELLDMILAAAWVGAVAVPLNPALTPPQLRHALLNSGARLLLADDQGLAGFARLDDPVAVERVLSFEAPAVAGASVLSLPVEPIPAVSREVEAAAVAPSDIAAILYTSGTTGPSKGVLCPHAQFYWWGRNQTLHMRFTRDDVLFTTLPLFHTNALNAFIQAVVSGASFVVARRFSASRFWGEAAECGATFTFLLGAMVGILLNRPESEYVPHTVRAALAPATPARMLPEFKERFGVNLVDAFGSTETNLAIAVPVDELRPGYLGVSVPGFDNRVIDPENGEPLPDGVPGELLIRSDQPYALARGYFGMPNETVKAWDDLWFHTGDRVVREEDGWFRFLDRIKDIIRRRGENISSVEVESTVLQHPGVAAVAAYAVPSELGEEEVQVSVEVKAGVELDPRELIEFVEPHLPPFAVPRFIVFEHDLPRTANGKVSKAELRKRGAAVDRWDRESETADR</sequence>
<dbReference type="GO" id="GO:0031956">
    <property type="term" value="F:medium-chain fatty acid-CoA ligase activity"/>
    <property type="evidence" value="ECO:0007669"/>
    <property type="project" value="TreeGrafter"/>
</dbReference>
<evidence type="ECO:0000256" key="1">
    <source>
        <dbReference type="ARBA" id="ARBA00006432"/>
    </source>
</evidence>
<dbReference type="PANTHER" id="PTHR43201:SF5">
    <property type="entry name" value="MEDIUM-CHAIN ACYL-COA LIGASE ACSF2, MITOCHONDRIAL"/>
    <property type="match status" value="1"/>
</dbReference>
<dbReference type="Pfam" id="PF00501">
    <property type="entry name" value="AMP-binding"/>
    <property type="match status" value="1"/>
</dbReference>
<evidence type="ECO:0000259" key="3">
    <source>
        <dbReference type="Pfam" id="PF00501"/>
    </source>
</evidence>
<feature type="domain" description="AMP-dependent synthetase/ligase" evidence="3">
    <location>
        <begin position="20"/>
        <end position="380"/>
    </location>
</feature>
<dbReference type="InterPro" id="IPR025110">
    <property type="entry name" value="AMP-bd_C"/>
</dbReference>
<comment type="caution">
    <text evidence="5">The sequence shown here is derived from an EMBL/GenBank/DDBJ whole genome shotgun (WGS) entry which is preliminary data.</text>
</comment>
<proteinExistence type="inferred from homology"/>
<dbReference type="PROSITE" id="PS00455">
    <property type="entry name" value="AMP_BINDING"/>
    <property type="match status" value="1"/>
</dbReference>
<dbReference type="Proteomes" id="UP001165587">
    <property type="component" value="Unassembled WGS sequence"/>
</dbReference>
<dbReference type="InterPro" id="IPR045851">
    <property type="entry name" value="AMP-bd_C_sf"/>
</dbReference>
<gene>
    <name evidence="5" type="ORF">N1028_12480</name>
</gene>
<evidence type="ECO:0000256" key="2">
    <source>
        <dbReference type="ARBA" id="ARBA00022598"/>
    </source>
</evidence>
<name>A0AA42BTR1_9MICO</name>
<dbReference type="Gene3D" id="3.40.50.12780">
    <property type="entry name" value="N-terminal domain of ligase-like"/>
    <property type="match status" value="1"/>
</dbReference>
<dbReference type="PANTHER" id="PTHR43201">
    <property type="entry name" value="ACYL-COA SYNTHETASE"/>
    <property type="match status" value="1"/>
</dbReference>